<dbReference type="Proteomes" id="UP000549882">
    <property type="component" value="Unassembled WGS sequence"/>
</dbReference>
<reference evidence="1 2" key="1">
    <citation type="submission" date="2020-08" db="EMBL/GenBank/DDBJ databases">
        <title>Genomic Encyclopedia of Type Strains, Phase IV (KMG-V): Genome sequencing to study the core and pangenomes of soil and plant-associated prokaryotes.</title>
        <authorList>
            <person name="Whitman W."/>
        </authorList>
    </citation>
    <scope>NUCLEOTIDE SEQUENCE [LARGE SCALE GENOMIC DNA]</scope>
    <source>
        <strain evidence="1 2">SEMIA 4064</strain>
    </source>
</reference>
<protein>
    <submittedName>
        <fullName evidence="1">Uncharacterized protein</fullName>
    </submittedName>
</protein>
<evidence type="ECO:0000313" key="1">
    <source>
        <dbReference type="EMBL" id="MBB5575797.1"/>
    </source>
</evidence>
<comment type="caution">
    <text evidence="1">The sequence shown here is derived from an EMBL/GenBank/DDBJ whole genome shotgun (WGS) entry which is preliminary data.</text>
</comment>
<keyword evidence="2" id="KW-1185">Reference proteome</keyword>
<dbReference type="AlphaFoldDB" id="A0A7W8XUI1"/>
<organism evidence="1 2">
    <name type="scientific">Rhizobium paranaense</name>
    <dbReference type="NCBI Taxonomy" id="1650438"/>
    <lineage>
        <taxon>Bacteria</taxon>
        <taxon>Pseudomonadati</taxon>
        <taxon>Pseudomonadota</taxon>
        <taxon>Alphaproteobacteria</taxon>
        <taxon>Hyphomicrobiales</taxon>
        <taxon>Rhizobiaceae</taxon>
        <taxon>Rhizobium/Agrobacterium group</taxon>
        <taxon>Rhizobium</taxon>
    </lineage>
</organism>
<evidence type="ECO:0000313" key="2">
    <source>
        <dbReference type="Proteomes" id="UP000549882"/>
    </source>
</evidence>
<accession>A0A7W8XUI1</accession>
<gene>
    <name evidence="1" type="ORF">GGD50_004432</name>
</gene>
<proteinExistence type="predicted"/>
<sequence>MVTEESCKAHLLFMSRADRFYANTNPINPQY</sequence>
<dbReference type="EMBL" id="JACHBI010000009">
    <property type="protein sequence ID" value="MBB5575797.1"/>
    <property type="molecule type" value="Genomic_DNA"/>
</dbReference>
<name>A0A7W8XUI1_9HYPH</name>